<dbReference type="PANTHER" id="PTHR21257">
    <property type="entry name" value="DELTA(14)-STEROL REDUCTASE"/>
    <property type="match status" value="1"/>
</dbReference>
<dbReference type="PANTHER" id="PTHR21257:SF52">
    <property type="entry name" value="DELTA(14)-STEROL REDUCTASE TM7SF2"/>
    <property type="match status" value="1"/>
</dbReference>
<dbReference type="Pfam" id="PF01222">
    <property type="entry name" value="ERG4_ERG24"/>
    <property type="match status" value="1"/>
</dbReference>
<dbReference type="AlphaFoldDB" id="G8JQS8"/>
<evidence type="ECO:0000256" key="10">
    <source>
        <dbReference type="ARBA" id="ARBA00023098"/>
    </source>
</evidence>
<dbReference type="Gene3D" id="1.20.120.1630">
    <property type="match status" value="1"/>
</dbReference>
<protein>
    <recommendedName>
        <fullName evidence="16">Delta(14)-sterol reductase</fullName>
    </recommendedName>
    <alternativeName>
        <fullName evidence="16">C-14 sterol reductase</fullName>
    </alternativeName>
    <alternativeName>
        <fullName evidence="16">Sterol C14-reductase</fullName>
    </alternativeName>
</protein>
<keyword evidence="3 16" id="KW-0444">Lipid biosynthesis</keyword>
<dbReference type="KEGG" id="erc:Ecym_3597"/>
<evidence type="ECO:0000313" key="17">
    <source>
        <dbReference type="EMBL" id="AET39062.1"/>
    </source>
</evidence>
<dbReference type="InParanoid" id="G8JQS8"/>
<evidence type="ECO:0000256" key="16">
    <source>
        <dbReference type="RuleBase" id="RU369120"/>
    </source>
</evidence>
<keyword evidence="18" id="KW-1185">Reference proteome</keyword>
<dbReference type="FunCoup" id="G8JQS8">
    <property type="interactions" value="465"/>
</dbReference>
<dbReference type="OrthoDB" id="10262235at2759"/>
<dbReference type="GO" id="GO:0005789">
    <property type="term" value="C:endoplasmic reticulum membrane"/>
    <property type="evidence" value="ECO:0007669"/>
    <property type="project" value="TreeGrafter"/>
</dbReference>
<evidence type="ECO:0000256" key="5">
    <source>
        <dbReference type="ARBA" id="ARBA00022857"/>
    </source>
</evidence>
<evidence type="ECO:0000256" key="2">
    <source>
        <dbReference type="ARBA" id="ARBA00005402"/>
    </source>
</evidence>
<evidence type="ECO:0000256" key="7">
    <source>
        <dbReference type="ARBA" id="ARBA00022989"/>
    </source>
</evidence>
<evidence type="ECO:0000256" key="6">
    <source>
        <dbReference type="ARBA" id="ARBA00022955"/>
    </source>
</evidence>
<evidence type="ECO:0000256" key="8">
    <source>
        <dbReference type="ARBA" id="ARBA00023002"/>
    </source>
</evidence>
<dbReference type="PROSITE" id="PS01017">
    <property type="entry name" value="STEROL_REDUCT_1"/>
    <property type="match status" value="1"/>
</dbReference>
<evidence type="ECO:0000256" key="12">
    <source>
        <dbReference type="ARBA" id="ARBA00023166"/>
    </source>
</evidence>
<evidence type="ECO:0000256" key="14">
    <source>
        <dbReference type="ARBA" id="ARBA00052254"/>
    </source>
</evidence>
<comment type="subcellular location">
    <subcellularLocation>
        <location evidence="1">Membrane</location>
        <topology evidence="1">Multi-pass membrane protein</topology>
    </subcellularLocation>
</comment>
<evidence type="ECO:0000256" key="13">
    <source>
        <dbReference type="ARBA" id="ARBA00023221"/>
    </source>
</evidence>
<dbReference type="FunFam" id="1.20.120.1630:FF:000009">
    <property type="entry name" value="C-14 sterol reductase"/>
    <property type="match status" value="1"/>
</dbReference>
<evidence type="ECO:0000256" key="15">
    <source>
        <dbReference type="ARBA" id="ARBA00060638"/>
    </source>
</evidence>
<feature type="transmembrane region" description="Helical" evidence="16">
    <location>
        <begin position="73"/>
        <end position="91"/>
    </location>
</feature>
<dbReference type="Proteomes" id="UP000006790">
    <property type="component" value="Chromosome 3"/>
</dbReference>
<comment type="similarity">
    <text evidence="2 16">Belongs to the ERG4/ERG24 family.</text>
</comment>
<dbReference type="GeneID" id="11469176"/>
<keyword evidence="4 16" id="KW-0812">Transmembrane</keyword>
<feature type="transmembrane region" description="Helical" evidence="16">
    <location>
        <begin position="150"/>
        <end position="172"/>
    </location>
</feature>
<dbReference type="OMA" id="EWCELRP"/>
<dbReference type="InterPro" id="IPR018083">
    <property type="entry name" value="Sterol_reductase_CS"/>
</dbReference>
<evidence type="ECO:0000256" key="3">
    <source>
        <dbReference type="ARBA" id="ARBA00022516"/>
    </source>
</evidence>
<keyword evidence="8 16" id="KW-0560">Oxidoreductase</keyword>
<keyword evidence="7 16" id="KW-1133">Transmembrane helix</keyword>
<keyword evidence="9 16" id="KW-0756">Sterol biosynthesis</keyword>
<evidence type="ECO:0000256" key="11">
    <source>
        <dbReference type="ARBA" id="ARBA00023136"/>
    </source>
</evidence>
<dbReference type="RefSeq" id="XP_003645879.1">
    <property type="nucleotide sequence ID" value="XM_003645831.1"/>
</dbReference>
<dbReference type="GO" id="GO:0006696">
    <property type="term" value="P:ergosterol biosynthetic process"/>
    <property type="evidence" value="ECO:0007669"/>
    <property type="project" value="EnsemblFungi"/>
</dbReference>
<evidence type="ECO:0000256" key="9">
    <source>
        <dbReference type="ARBA" id="ARBA00023011"/>
    </source>
</evidence>
<dbReference type="PROSITE" id="PS01018">
    <property type="entry name" value="STEROL_REDUCT_2"/>
    <property type="match status" value="1"/>
</dbReference>
<feature type="transmembrane region" description="Helical" evidence="16">
    <location>
        <begin position="309"/>
        <end position="328"/>
    </location>
</feature>
<keyword evidence="5" id="KW-0521">NADP</keyword>
<keyword evidence="10 16" id="KW-0443">Lipid metabolism</keyword>
<feature type="transmembrane region" description="Helical" evidence="16">
    <location>
        <begin position="15"/>
        <end position="35"/>
    </location>
</feature>
<dbReference type="HOGENOM" id="CLU_015631_0_3_1"/>
<dbReference type="eggNOG" id="KOG1435">
    <property type="taxonomic scope" value="Eukaryota"/>
</dbReference>
<comment type="pathway">
    <text evidence="15">Steroid biosynthesis; zymosterol biosynthesis; zymosterol from lanosterol: step 2/6.</text>
</comment>
<evidence type="ECO:0000256" key="1">
    <source>
        <dbReference type="ARBA" id="ARBA00004141"/>
    </source>
</evidence>
<reference evidence="18" key="1">
    <citation type="journal article" date="2012" name="G3 (Bethesda)">
        <title>Pichia sorbitophila, an interspecies yeast hybrid reveals early steps of genome resolution following polyploidization.</title>
        <authorList>
            <person name="Leh Louis V."/>
            <person name="Despons L."/>
            <person name="Friedrich A."/>
            <person name="Martin T."/>
            <person name="Durrens P."/>
            <person name="Casaregola S."/>
            <person name="Neuveglise C."/>
            <person name="Fairhead C."/>
            <person name="Marck C."/>
            <person name="Cruz J.A."/>
            <person name="Straub M.L."/>
            <person name="Kugler V."/>
            <person name="Sacerdot C."/>
            <person name="Uzunov Z."/>
            <person name="Thierry A."/>
            <person name="Weiss S."/>
            <person name="Bleykasten C."/>
            <person name="De Montigny J."/>
            <person name="Jacques N."/>
            <person name="Jung P."/>
            <person name="Lemaire M."/>
            <person name="Mallet S."/>
            <person name="Morel G."/>
            <person name="Richard G.F."/>
            <person name="Sarkar A."/>
            <person name="Savel G."/>
            <person name="Schacherer J."/>
            <person name="Seret M.L."/>
            <person name="Talla E."/>
            <person name="Samson G."/>
            <person name="Jubin C."/>
            <person name="Poulain J."/>
            <person name="Vacherie B."/>
            <person name="Barbe V."/>
            <person name="Pelletier E."/>
            <person name="Sherman D.J."/>
            <person name="Westhof E."/>
            <person name="Weissenbach J."/>
            <person name="Baret P.V."/>
            <person name="Wincker P."/>
            <person name="Gaillardin C."/>
            <person name="Dujon B."/>
            <person name="Souciet J.L."/>
        </authorList>
    </citation>
    <scope>NUCLEOTIDE SEQUENCE [LARGE SCALE GENOMIC DNA]</scope>
    <source>
        <strain evidence="18">CBS 270.75 / DBVPG 7215 / KCTC 17166 / NRRL Y-17582</strain>
    </source>
</reference>
<keyword evidence="13 16" id="KW-0753">Steroid metabolism</keyword>
<organism evidence="17 18">
    <name type="scientific">Eremothecium cymbalariae (strain CBS 270.75 / DBVPG 7215 / KCTC 17166 / NRRL Y-17582)</name>
    <name type="common">Yeast</name>
    <dbReference type="NCBI Taxonomy" id="931890"/>
    <lineage>
        <taxon>Eukaryota</taxon>
        <taxon>Fungi</taxon>
        <taxon>Dikarya</taxon>
        <taxon>Ascomycota</taxon>
        <taxon>Saccharomycotina</taxon>
        <taxon>Saccharomycetes</taxon>
        <taxon>Saccharomycetales</taxon>
        <taxon>Saccharomycetaceae</taxon>
        <taxon>Eremothecium</taxon>
    </lineage>
</organism>
<evidence type="ECO:0000313" key="18">
    <source>
        <dbReference type="Proteomes" id="UP000006790"/>
    </source>
</evidence>
<dbReference type="GO" id="GO:0050613">
    <property type="term" value="F:Delta14-sterol reductase activity"/>
    <property type="evidence" value="ECO:0007669"/>
    <property type="project" value="UniProtKB-EC"/>
</dbReference>
<feature type="transmembrane region" description="Helical" evidence="16">
    <location>
        <begin position="279"/>
        <end position="297"/>
    </location>
</feature>
<proteinExistence type="inferred from homology"/>
<dbReference type="EMBL" id="CP002499">
    <property type="protein sequence ID" value="AET39062.1"/>
    <property type="molecule type" value="Genomic_DNA"/>
</dbReference>
<dbReference type="STRING" id="931890.G8JQS8"/>
<keyword evidence="12 16" id="KW-1207">Sterol metabolism</keyword>
<comment type="catalytic activity">
    <reaction evidence="14">
        <text>4,4-dimethyl-5alpha-cholesta-8,24-dien-3beta-ol + NADP(+) = 4,4-dimethyl-5alpha-cholesta-8,14,24-trien-3beta-ol + NADPH + H(+)</text>
        <dbReference type="Rhea" id="RHEA:18561"/>
        <dbReference type="ChEBI" id="CHEBI:15378"/>
        <dbReference type="ChEBI" id="CHEBI:17813"/>
        <dbReference type="ChEBI" id="CHEBI:18364"/>
        <dbReference type="ChEBI" id="CHEBI:57783"/>
        <dbReference type="ChEBI" id="CHEBI:58349"/>
        <dbReference type="EC" id="1.3.1.70"/>
    </reaction>
    <physiologicalReaction direction="right-to-left" evidence="14">
        <dbReference type="Rhea" id="RHEA:18563"/>
    </physiologicalReaction>
</comment>
<feature type="transmembrane region" description="Helical" evidence="16">
    <location>
        <begin position="387"/>
        <end position="405"/>
    </location>
</feature>
<name>G8JQS8_ERECY</name>
<evidence type="ECO:0000256" key="4">
    <source>
        <dbReference type="ARBA" id="ARBA00022692"/>
    </source>
</evidence>
<gene>
    <name evidence="17" type="ordered locus">Ecym_3597</name>
</gene>
<feature type="transmembrane region" description="Helical" evidence="16">
    <location>
        <begin position="111"/>
        <end position="130"/>
    </location>
</feature>
<sequence length="438" mass="51007">MPHVQLNPRTTSLEFYGIPGVLAISLGLPIFVIFLNQLIRTDYYIVGIFQNFKVEQVWNHLKPFSYYVYNYQLWTYYLAWFFGLSILDLVLPGRELLGVKLRDGAQLAYKINGVAMISTLVLVLCVRWNITGGQMPEIQYLYEHHVDLCIITILFSFMLSTFIYISSFIPLVRPNGVGTRERVLALGGNSGNLIYDWFIGRELNPRIGPLDIKLFCELRPGLLLWLLINISCLHHYYLKYGQVNDALLLINVLQGFYIFDGVLNEEGVLMMMDITTDGFGFMLIFGDLCLVPFTYSLQARYLSISPISLGNYWIAVILGVMSMGYWIFHSSNNQKSNFRQGKLPNLKSIQTDRGTKLLCDSWWAMSQHINYLGDWLMSLSWCLCTRFETPLTYYYSVFFAILLLHRQRRDEHKCREKYGKSWQTYESQVPYRIIPYIY</sequence>
<dbReference type="InterPro" id="IPR001171">
    <property type="entry name" value="ERG24_DHCR-like"/>
</dbReference>
<accession>G8JQS8</accession>
<keyword evidence="6 16" id="KW-0752">Steroid biosynthesis</keyword>
<keyword evidence="11 16" id="KW-0472">Membrane</keyword>